<dbReference type="Proteomes" id="UP001165289">
    <property type="component" value="Unassembled WGS sequence"/>
</dbReference>
<evidence type="ECO:0000313" key="4">
    <source>
        <dbReference type="EMBL" id="KAI6658567.1"/>
    </source>
</evidence>
<evidence type="ECO:0000259" key="2">
    <source>
        <dbReference type="Pfam" id="PF23723"/>
    </source>
</evidence>
<organism evidence="4 5">
    <name type="scientific">Oopsacas minuta</name>
    <dbReference type="NCBI Taxonomy" id="111878"/>
    <lineage>
        <taxon>Eukaryota</taxon>
        <taxon>Metazoa</taxon>
        <taxon>Porifera</taxon>
        <taxon>Hexactinellida</taxon>
        <taxon>Hexasterophora</taxon>
        <taxon>Lyssacinosida</taxon>
        <taxon>Leucopsacidae</taxon>
        <taxon>Oopsacas</taxon>
    </lineage>
</organism>
<proteinExistence type="predicted"/>
<accession>A0AAV7KAQ5</accession>
<name>A0AAV7KAQ5_9METZ</name>
<comment type="caution">
    <text evidence="4">The sequence shown here is derived from an EMBL/GenBank/DDBJ whole genome shotgun (WGS) entry which is preliminary data.</text>
</comment>
<feature type="domain" description="EDRF1 N-terminal" evidence="3">
    <location>
        <begin position="198"/>
        <end position="419"/>
    </location>
</feature>
<dbReference type="AlphaFoldDB" id="A0AAV7KAQ5"/>
<feature type="region of interest" description="Disordered" evidence="1">
    <location>
        <begin position="151"/>
        <end position="172"/>
    </location>
</feature>
<feature type="region of interest" description="Disordered" evidence="1">
    <location>
        <begin position="1"/>
        <end position="35"/>
    </location>
</feature>
<gene>
    <name evidence="4" type="ORF">LOD99_15367</name>
</gene>
<dbReference type="GO" id="GO:0045893">
    <property type="term" value="P:positive regulation of DNA-templated transcription"/>
    <property type="evidence" value="ECO:0007669"/>
    <property type="project" value="TreeGrafter"/>
</dbReference>
<dbReference type="PANTHER" id="PTHR15000">
    <property type="entry name" value="ERYTHROID DIFFERENTIATION-RELATED FACTOR 1"/>
    <property type="match status" value="1"/>
</dbReference>
<evidence type="ECO:0000259" key="3">
    <source>
        <dbReference type="Pfam" id="PF23788"/>
    </source>
</evidence>
<keyword evidence="5" id="KW-1185">Reference proteome</keyword>
<dbReference type="PANTHER" id="PTHR15000:SF1">
    <property type="entry name" value="ERYTHROID DIFFERENTIATION-RELATED FACTOR 1"/>
    <property type="match status" value="1"/>
</dbReference>
<dbReference type="InterPro" id="IPR056582">
    <property type="entry name" value="EDRF1_N"/>
</dbReference>
<feature type="domain" description="EDRF1 N-terminal" evidence="3">
    <location>
        <begin position="46"/>
        <end position="88"/>
    </location>
</feature>
<dbReference type="Pfam" id="PF23723">
    <property type="entry name" value="TPR_EDRF1"/>
    <property type="match status" value="1"/>
</dbReference>
<feature type="compositionally biased region" description="Polar residues" evidence="1">
    <location>
        <begin position="8"/>
        <end position="24"/>
    </location>
</feature>
<protein>
    <submittedName>
        <fullName evidence="4">Erythroid differentiation-related factor 1 isoform X2</fullName>
    </submittedName>
</protein>
<feature type="compositionally biased region" description="Basic residues" evidence="1">
    <location>
        <begin position="438"/>
        <end position="448"/>
    </location>
</feature>
<evidence type="ECO:0000256" key="1">
    <source>
        <dbReference type="SAM" id="MobiDB-lite"/>
    </source>
</evidence>
<dbReference type="Pfam" id="PF23788">
    <property type="entry name" value="EDRF1_N"/>
    <property type="match status" value="2"/>
</dbReference>
<feature type="region of interest" description="Disordered" evidence="1">
    <location>
        <begin position="434"/>
        <end position="456"/>
    </location>
</feature>
<feature type="domain" description="EDRF1 TPR repeats region" evidence="2">
    <location>
        <begin position="671"/>
        <end position="938"/>
    </location>
</feature>
<reference evidence="4 5" key="1">
    <citation type="journal article" date="2023" name="BMC Biol.">
        <title>The compact genome of the sponge Oopsacas minuta (Hexactinellida) is lacking key metazoan core genes.</title>
        <authorList>
            <person name="Santini S."/>
            <person name="Schenkelaars Q."/>
            <person name="Jourda C."/>
            <person name="Duchesne M."/>
            <person name="Belahbib H."/>
            <person name="Rocher C."/>
            <person name="Selva M."/>
            <person name="Riesgo A."/>
            <person name="Vervoort M."/>
            <person name="Leys S.P."/>
            <person name="Kodjabachian L."/>
            <person name="Le Bivic A."/>
            <person name="Borchiellini C."/>
            <person name="Claverie J.M."/>
            <person name="Renard E."/>
        </authorList>
    </citation>
    <scope>NUCLEOTIDE SEQUENCE [LARGE SCALE GENOMIC DNA]</scope>
    <source>
        <strain evidence="4">SPO-2</strain>
    </source>
</reference>
<dbReference type="EMBL" id="JAKMXF010000088">
    <property type="protein sequence ID" value="KAI6658567.1"/>
    <property type="molecule type" value="Genomic_DNA"/>
</dbReference>
<evidence type="ECO:0000313" key="5">
    <source>
        <dbReference type="Proteomes" id="UP001165289"/>
    </source>
</evidence>
<sequence>MAECNSKVFPQQELTLDPSATNKSGMKPPEPRPLSNVDQAIKYSHIFPQLDIIASSRHIKTLFKIPFSQEPFSLAVHRIGKTLIFDDFFLNLNSQKNKNPKNENLEKDLTISRVLSLPELTSDIVPVSKQGVSLELELNQAIVPVTQMRNKPRQRRYSLGDDDIRGPSKPPGLVLSSTPQPLSLTTIGGMNVSYGPSLRDIFWRFEDYSMLLGCDLPIFGMGTHPAVSLYIQDATMPINVLTGIDLWLDNLMNNVPEVLMAYRVENIIRYCEVVDLDTIPTLPNSNFSPDLISNICSNILHFLKANCTKEGHTYWLLRDSDEDIIKLYDLTSLVNTKNEREMPQQFENPFVDPVALLFYKVATQMCRKLSPNSDTYPEELGTVKHMLEQVIRLLKGSERGSKLELYAYEVLTEIFLGAEFIDEILQPELELEQSKSVKNPKKRSKKRDPKQDSQKSNYLVPITDSMPISWPIENLTEDEYGTIPRVTPPPIKLGSNEERARVSLDYITTSLELTRKFQNETEFMKKYICEMMRKAAVCFYILSQSNFTLDMLGKVVKYAKYCLRTISCIGDSKNAKSISLLRFKILQLLGDALCLIGKSQNISTHQEDFLEKDPELKPILSFSSNQIIFDSFIPPVHISSNPSDNILNSIDCYLFIETRSKNSSRIISKPLSKRLGNSYNEIGLLSMDSILNQKELSSDTKLELAKSAFTYFQNAIHYFNQSDDALNLVLVYSNSARLMRICAYQSTGKNIFTPQVNEYYNEAISAYQSGIKLLGNVDNPELCNNLKHELSNVKLQLIELMFSQELKPNITNEISHLLVQTISILEEIFPAKNDTIFSLSLAYHYFGKIEFEKLKDSIRNKDEKSKTFFTLSEKYFLKSNHILEPLDTNNCQLLIQKSKNFLQLYDLIIFHTYSSKLHIKQKQISNALKYITELIAIFLTNIPGIFPSNDTLLELCDYGAQTMIKLFSLTKVMNKQFGTKSNISKEIIKLEEYLDKFSGFKILENIINYDTFVLSQILSVCLELNILIS</sequence>
<dbReference type="InterPro" id="IPR056583">
    <property type="entry name" value="EDRF1_TPR"/>
</dbReference>